<dbReference type="Proteomes" id="UP000054337">
    <property type="component" value="Unassembled WGS sequence"/>
</dbReference>
<keyword evidence="2" id="KW-1185">Reference proteome</keyword>
<gene>
    <name evidence="1" type="ORF">COCVIDRAFT_27336</name>
</gene>
<name>W7EPT5_BIPV3</name>
<evidence type="ECO:0000313" key="1">
    <source>
        <dbReference type="EMBL" id="EUN26177.1"/>
    </source>
</evidence>
<dbReference type="OrthoDB" id="3664327at2759"/>
<proteinExistence type="predicted"/>
<sequence length="180" mass="20372">MPTVPDPASATATDPPLCGICPNEATITCVICDNMKHYSTICQERDIMQHDILCGSFENFKERPSPNHFRAIYFPIDSFYPRFIWLRMTGTRGSHNVDAADISQYLIGVRSARIHTSSHYGITPERDYETTIVVQHDENLFGSGQPLNLCLSFLLGIWPLRWRGAYVAHAYKYTAMPDPS</sequence>
<protein>
    <recommendedName>
        <fullName evidence="3">Suppressor of anucleate metulae protein B</fullName>
    </recommendedName>
</protein>
<dbReference type="EMBL" id="KI968742">
    <property type="protein sequence ID" value="EUN26177.1"/>
    <property type="molecule type" value="Genomic_DNA"/>
</dbReference>
<dbReference type="HOGENOM" id="CLU_129953_0_0_1"/>
<organism evidence="1 2">
    <name type="scientific">Bipolaris victoriae (strain FI3)</name>
    <name type="common">Victoria blight of oats agent</name>
    <name type="synonym">Cochliobolus victoriae</name>
    <dbReference type="NCBI Taxonomy" id="930091"/>
    <lineage>
        <taxon>Eukaryota</taxon>
        <taxon>Fungi</taxon>
        <taxon>Dikarya</taxon>
        <taxon>Ascomycota</taxon>
        <taxon>Pezizomycotina</taxon>
        <taxon>Dothideomycetes</taxon>
        <taxon>Pleosporomycetidae</taxon>
        <taxon>Pleosporales</taxon>
        <taxon>Pleosporineae</taxon>
        <taxon>Pleosporaceae</taxon>
        <taxon>Bipolaris</taxon>
    </lineage>
</organism>
<evidence type="ECO:0008006" key="3">
    <source>
        <dbReference type="Google" id="ProtNLM"/>
    </source>
</evidence>
<dbReference type="SUPFAM" id="SSF144232">
    <property type="entry name" value="HIT/MYND zinc finger-like"/>
    <property type="match status" value="1"/>
</dbReference>
<dbReference type="AlphaFoldDB" id="W7EPT5"/>
<evidence type="ECO:0000313" key="2">
    <source>
        <dbReference type="Proteomes" id="UP000054337"/>
    </source>
</evidence>
<dbReference type="GeneID" id="26253893"/>
<accession>W7EPT5</accession>
<dbReference type="RefSeq" id="XP_014555760.1">
    <property type="nucleotide sequence ID" value="XM_014700274.1"/>
</dbReference>
<reference evidence="1 2" key="1">
    <citation type="journal article" date="2013" name="PLoS Genet.">
        <title>Comparative genome structure, secondary metabolite, and effector coding capacity across Cochliobolus pathogens.</title>
        <authorList>
            <person name="Condon B.J."/>
            <person name="Leng Y."/>
            <person name="Wu D."/>
            <person name="Bushley K.E."/>
            <person name="Ohm R.A."/>
            <person name="Otillar R."/>
            <person name="Martin J."/>
            <person name="Schackwitz W."/>
            <person name="Grimwood J."/>
            <person name="MohdZainudin N."/>
            <person name="Xue C."/>
            <person name="Wang R."/>
            <person name="Manning V.A."/>
            <person name="Dhillon B."/>
            <person name="Tu Z.J."/>
            <person name="Steffenson B.J."/>
            <person name="Salamov A."/>
            <person name="Sun H."/>
            <person name="Lowry S."/>
            <person name="LaButti K."/>
            <person name="Han J."/>
            <person name="Copeland A."/>
            <person name="Lindquist E."/>
            <person name="Barry K."/>
            <person name="Schmutz J."/>
            <person name="Baker S.E."/>
            <person name="Ciuffetti L.M."/>
            <person name="Grigoriev I.V."/>
            <person name="Zhong S."/>
            <person name="Turgeon B.G."/>
        </authorList>
    </citation>
    <scope>NUCLEOTIDE SEQUENCE [LARGE SCALE GENOMIC DNA]</scope>
    <source>
        <strain evidence="1 2">FI3</strain>
    </source>
</reference>